<organism evidence="2 3">
    <name type="scientific">Brassicogethes aeneus</name>
    <name type="common">Rape pollen beetle</name>
    <name type="synonym">Meligethes aeneus</name>
    <dbReference type="NCBI Taxonomy" id="1431903"/>
    <lineage>
        <taxon>Eukaryota</taxon>
        <taxon>Metazoa</taxon>
        <taxon>Ecdysozoa</taxon>
        <taxon>Arthropoda</taxon>
        <taxon>Hexapoda</taxon>
        <taxon>Insecta</taxon>
        <taxon>Pterygota</taxon>
        <taxon>Neoptera</taxon>
        <taxon>Endopterygota</taxon>
        <taxon>Coleoptera</taxon>
        <taxon>Polyphaga</taxon>
        <taxon>Cucujiformia</taxon>
        <taxon>Nitidulidae</taxon>
        <taxon>Meligethinae</taxon>
        <taxon>Brassicogethes</taxon>
    </lineage>
</organism>
<dbReference type="Proteomes" id="UP001154078">
    <property type="component" value="Chromosome 1"/>
</dbReference>
<dbReference type="Gene3D" id="3.90.1720.10">
    <property type="entry name" value="endopeptidase domain like (from Nostoc punctiforme)"/>
    <property type="match status" value="1"/>
</dbReference>
<evidence type="ECO:0000313" key="3">
    <source>
        <dbReference type="Proteomes" id="UP001154078"/>
    </source>
</evidence>
<evidence type="ECO:0000256" key="1">
    <source>
        <dbReference type="SAM" id="MobiDB-lite"/>
    </source>
</evidence>
<sequence length="211" mass="24340">MMPEAFSIHQSLCVPSSPPSPKPRRALPKNYSQVNVNNNNNNRGGNFKRGCSFVVGQKLRESKWFGRNETNVFCAVVESGFIVEKNVLEKTLYGIVLWTPGNEKSKNPEHIKIVTLLDVKGKPKVSEQNLEDFWPEETNLRINNKNDKTESPLTEECIRNQVSFALTVSRKWHNSEHLAYFCRYGPVETRKVYLKWTTNAFFRKIKSFSVK</sequence>
<gene>
    <name evidence="2" type="ORF">MELIAE_LOCUS1898</name>
</gene>
<name>A0A9P0FCK1_BRAAE</name>
<dbReference type="AlphaFoldDB" id="A0A9P0FCK1"/>
<reference evidence="2" key="1">
    <citation type="submission" date="2021-12" db="EMBL/GenBank/DDBJ databases">
        <authorList>
            <person name="King R."/>
        </authorList>
    </citation>
    <scope>NUCLEOTIDE SEQUENCE</scope>
</reference>
<protein>
    <submittedName>
        <fullName evidence="2">Uncharacterized protein</fullName>
    </submittedName>
</protein>
<proteinExistence type="predicted"/>
<dbReference type="EMBL" id="OV121132">
    <property type="protein sequence ID" value="CAH0548040.1"/>
    <property type="molecule type" value="Genomic_DNA"/>
</dbReference>
<keyword evidence="3" id="KW-1185">Reference proteome</keyword>
<evidence type="ECO:0000313" key="2">
    <source>
        <dbReference type="EMBL" id="CAH0548040.1"/>
    </source>
</evidence>
<feature type="region of interest" description="Disordered" evidence="1">
    <location>
        <begin position="1"/>
        <end position="28"/>
    </location>
</feature>
<dbReference type="OrthoDB" id="6357691at2759"/>
<accession>A0A9P0FCK1</accession>